<protein>
    <recommendedName>
        <fullName evidence="3">beta-N-acetylhexosaminidase</fullName>
        <ecNumber evidence="3">3.2.1.52</ecNumber>
    </recommendedName>
</protein>
<dbReference type="SUPFAM" id="SSF51445">
    <property type="entry name" value="(Trans)glycosidases"/>
    <property type="match status" value="1"/>
</dbReference>
<dbReference type="GO" id="GO:0009254">
    <property type="term" value="P:peptidoglycan turnover"/>
    <property type="evidence" value="ECO:0007669"/>
    <property type="project" value="TreeGrafter"/>
</dbReference>
<dbReference type="PANTHER" id="PTHR30480">
    <property type="entry name" value="BETA-HEXOSAMINIDASE-RELATED"/>
    <property type="match status" value="1"/>
</dbReference>
<proteinExistence type="inferred from homology"/>
<dbReference type="Gene3D" id="3.20.20.300">
    <property type="entry name" value="Glycoside hydrolase, family 3, N-terminal domain"/>
    <property type="match status" value="1"/>
</dbReference>
<comment type="catalytic activity">
    <reaction evidence="1">
        <text>Hydrolysis of terminal non-reducing N-acetyl-D-hexosamine residues in N-acetyl-beta-D-hexosaminides.</text>
        <dbReference type="EC" id="3.2.1.52"/>
    </reaction>
</comment>
<dbReference type="Proteomes" id="UP000199548">
    <property type="component" value="Unassembled WGS sequence"/>
</dbReference>
<evidence type="ECO:0000313" key="8">
    <source>
        <dbReference type="Proteomes" id="UP000199548"/>
    </source>
</evidence>
<dbReference type="InterPro" id="IPR036962">
    <property type="entry name" value="Glyco_hydro_3_N_sf"/>
</dbReference>
<dbReference type="RefSeq" id="WP_091013718.1">
    <property type="nucleotide sequence ID" value="NZ_CP041745.1"/>
</dbReference>
<reference evidence="7 8" key="1">
    <citation type="submission" date="2016-10" db="EMBL/GenBank/DDBJ databases">
        <authorList>
            <person name="de Groot N.N."/>
        </authorList>
    </citation>
    <scope>NUCLEOTIDE SEQUENCE [LARGE SCALE GENOMIC DNA]</scope>
    <source>
        <strain evidence="7 8">LMG 23650</strain>
    </source>
</reference>
<dbReference type="EC" id="3.2.1.52" evidence="3"/>
<dbReference type="InterPro" id="IPR050226">
    <property type="entry name" value="NagZ_Beta-hexosaminidase"/>
</dbReference>
<sequence length="338" mass="36024">MTSEVSRLAHAVLFPVLETLDIDDRIARFLDNGGRSLLFGETGEEYVTGRMSEQRLKRETLDAWQDAIRTVTTRAGQLILAADADIAAVHRLQGVCAPLPSREAAQRMSGSELEQIVFEAACGVVDAGINLVLSPTADVLTGSNLWLEGRTLADDPETASRMVRSYVRGARRAGLKTTLKHFPGHPVLEGHPGTPEATVPSSLDELRAQWGAFRVGIEEGVSAVMMGPARFEAIQPVTAGSLSAALIALLREELEFGGLVMTCDIDHKATIGNRSLGDTTVDALVAGADLVLLSPKAVPHIDEIAVSIEKAVQNGKLDATRLDAAAAAVHRLADYHAV</sequence>
<dbReference type="AlphaFoldDB" id="A0A1I3N727"/>
<evidence type="ECO:0000256" key="1">
    <source>
        <dbReference type="ARBA" id="ARBA00001231"/>
    </source>
</evidence>
<evidence type="ECO:0000256" key="5">
    <source>
        <dbReference type="ARBA" id="ARBA00023295"/>
    </source>
</evidence>
<dbReference type="InterPro" id="IPR001764">
    <property type="entry name" value="Glyco_hydro_3_N"/>
</dbReference>
<evidence type="ECO:0000259" key="6">
    <source>
        <dbReference type="Pfam" id="PF00933"/>
    </source>
</evidence>
<organism evidence="7 8">
    <name type="scientific">Paraburkholderia megapolitana</name>
    <dbReference type="NCBI Taxonomy" id="420953"/>
    <lineage>
        <taxon>Bacteria</taxon>
        <taxon>Pseudomonadati</taxon>
        <taxon>Pseudomonadota</taxon>
        <taxon>Betaproteobacteria</taxon>
        <taxon>Burkholderiales</taxon>
        <taxon>Burkholderiaceae</taxon>
        <taxon>Paraburkholderia</taxon>
    </lineage>
</organism>
<dbReference type="InterPro" id="IPR017853">
    <property type="entry name" value="GH"/>
</dbReference>
<dbReference type="OrthoDB" id="9786661at2"/>
<evidence type="ECO:0000256" key="3">
    <source>
        <dbReference type="ARBA" id="ARBA00012663"/>
    </source>
</evidence>
<dbReference type="EMBL" id="FOQU01000005">
    <property type="protein sequence ID" value="SFJ05027.1"/>
    <property type="molecule type" value="Genomic_DNA"/>
</dbReference>
<evidence type="ECO:0000256" key="2">
    <source>
        <dbReference type="ARBA" id="ARBA00005336"/>
    </source>
</evidence>
<name>A0A1I3N727_9BURK</name>
<dbReference type="GO" id="GO:0005975">
    <property type="term" value="P:carbohydrate metabolic process"/>
    <property type="evidence" value="ECO:0007669"/>
    <property type="project" value="InterPro"/>
</dbReference>
<evidence type="ECO:0000313" key="7">
    <source>
        <dbReference type="EMBL" id="SFJ05027.1"/>
    </source>
</evidence>
<evidence type="ECO:0000256" key="4">
    <source>
        <dbReference type="ARBA" id="ARBA00022801"/>
    </source>
</evidence>
<dbReference type="GO" id="GO:0004563">
    <property type="term" value="F:beta-N-acetylhexosaminidase activity"/>
    <property type="evidence" value="ECO:0007669"/>
    <property type="project" value="UniProtKB-EC"/>
</dbReference>
<comment type="similarity">
    <text evidence="2">Belongs to the glycosyl hydrolase 3 family.</text>
</comment>
<keyword evidence="5" id="KW-0326">Glycosidase</keyword>
<keyword evidence="8" id="KW-1185">Reference proteome</keyword>
<accession>A0A1I3N727</accession>
<feature type="domain" description="Glycoside hydrolase family 3 N-terminal" evidence="6">
    <location>
        <begin position="59"/>
        <end position="332"/>
    </location>
</feature>
<keyword evidence="4" id="KW-0378">Hydrolase</keyword>
<dbReference type="Pfam" id="PF00933">
    <property type="entry name" value="Glyco_hydro_3"/>
    <property type="match status" value="1"/>
</dbReference>
<dbReference type="STRING" id="420953.SAMN05192543_105266"/>
<gene>
    <name evidence="7" type="ORF">SAMN05192543_105266</name>
</gene>
<dbReference type="PANTHER" id="PTHR30480:SF13">
    <property type="entry name" value="BETA-HEXOSAMINIDASE"/>
    <property type="match status" value="1"/>
</dbReference>